<dbReference type="InterPro" id="IPR039762">
    <property type="entry name" value="Nmd2/UPF2"/>
</dbReference>
<feature type="compositionally biased region" description="Basic and acidic residues" evidence="3">
    <location>
        <begin position="981"/>
        <end position="993"/>
    </location>
</feature>
<evidence type="ECO:0000313" key="5">
    <source>
        <dbReference type="EMBL" id="PWN19697.1"/>
    </source>
</evidence>
<dbReference type="InterPro" id="IPR003890">
    <property type="entry name" value="MIF4G-like_typ-3"/>
</dbReference>
<dbReference type="OrthoDB" id="27832at2759"/>
<reference evidence="5 6" key="1">
    <citation type="journal article" date="2018" name="Mol. Biol. Evol.">
        <title>Broad Genomic Sampling Reveals a Smut Pathogenic Ancestry of the Fungal Clade Ustilaginomycotina.</title>
        <authorList>
            <person name="Kijpornyongpan T."/>
            <person name="Mondo S.J."/>
            <person name="Barry K."/>
            <person name="Sandor L."/>
            <person name="Lee J."/>
            <person name="Lipzen A."/>
            <person name="Pangilinan J."/>
            <person name="LaButti K."/>
            <person name="Hainaut M."/>
            <person name="Henrissat B."/>
            <person name="Grigoriev I.V."/>
            <person name="Spatafora J.W."/>
            <person name="Aime M.C."/>
        </authorList>
    </citation>
    <scope>NUCLEOTIDE SEQUENCE [LARGE SCALE GENOMIC DNA]</scope>
    <source>
        <strain evidence="5 6">MCA 4718</strain>
    </source>
</reference>
<name>A0A316U368_9BASI</name>
<dbReference type="EMBL" id="KZ819330">
    <property type="protein sequence ID" value="PWN19697.1"/>
    <property type="molecule type" value="Genomic_DNA"/>
</dbReference>
<dbReference type="SUPFAM" id="SSF48371">
    <property type="entry name" value="ARM repeat"/>
    <property type="match status" value="2"/>
</dbReference>
<protein>
    <submittedName>
        <fullName evidence="5">ARM repeat-containing protein</fullName>
    </submittedName>
</protein>
<feature type="compositionally biased region" description="Low complexity" evidence="3">
    <location>
        <begin position="1"/>
        <end position="18"/>
    </location>
</feature>
<feature type="region of interest" description="Disordered" evidence="3">
    <location>
        <begin position="252"/>
        <end position="286"/>
    </location>
</feature>
<proteinExistence type="predicted"/>
<dbReference type="InterPro" id="IPR016024">
    <property type="entry name" value="ARM-type_fold"/>
</dbReference>
<feature type="region of interest" description="Disordered" evidence="3">
    <location>
        <begin position="1183"/>
        <end position="1206"/>
    </location>
</feature>
<dbReference type="GO" id="GO:0000184">
    <property type="term" value="P:nuclear-transcribed mRNA catabolic process, nonsense-mediated decay"/>
    <property type="evidence" value="ECO:0007669"/>
    <property type="project" value="InterPro"/>
</dbReference>
<gene>
    <name evidence="5" type="ORF">BCV69DRAFT_300007</name>
</gene>
<sequence>MEGTTGAAASAPEDGAPATGNAATMALKPSAERDRKRLALREKNLLTWRDGPATPSGSLDSSMKKNTGFIKRVRQGLGVDAKAQLIKEAATLNLDKYVDELVQAVPEGLSKCIAPKDCIAAAEILTELHSRFSSQVFAEPLAAAMLASLAPPNRSALQALPADQREREEAARISRQRVNLRISAELALVEVIQLQSHSLSGSKTGESSTAGSSTSPGQEWLFVVLKDLLSSDREHTNTSILISLLKAFGPHLLGPPPSTDQSRPDASDAGEPGGQSAAEPARLSAQDSIPSSSILVDLNTASRFRKLCETYFATLCKRIVREHERLQEQDRRNHEAYIKSGEIFEDRQQNYEKMTKAFERALDSGKSLSELLGVPMPELTDSSKSASTGLAINMDASSSLRSNDRTEEDFAVGKSPWEDDDTRRFYEDILDLKDVIPPALLGVSREAPEDRMEDNLISPQLSPALEQREFNPVGGQDSSAASPDLNVRKGPTVDEQMQAGPAAQLNALLARLPDSTNRALIDSAAVDFALMNSKAARRRLVKQLASVPRHRTDVLSYYARLVATLNPYMPDVGKGIVDTLDEEFRWLQKKKTTELSESRVKNARFIAELTKFGVTPLHTIFHCFKVCLDDFSGPNIEVLATLVEYCGRFLLRTEATAERMRSLLEMMRRKRAAKNLDHRQVLLLDNAYYQCNPPERKVVQVKERSHMELYLRHLIYDELNRRTVGKVVKLLRKIQWSDPQIQTILFELFTRVWRIKFSHIHLLAVLLADLQPYHQDFVISIIDQVCEDIRFGMETNLFKLNQRRVAMVVYLGELYNYRLVSSGIIFDQLWTFITFGHPNGRPLPGQVANMDAPDDFFRLRLVCSLLDCCGICFDKGSLRKRLDEYLAFLNLYVLSKDQPLPMDIDFMLSDTLEIIRPKLLLKKDWDEAARVADEIMARQKAKVSARTSKAEPQPQEIHEEESDSDSDDSDADDREGEEGEGGERKRVRPRNEVDREEEGIADEEGSDSDDENGSSDEDSDATARASVDDEEEEDEHMVRRKAQQSQAELEAEEEFARELAKMMTEGHSSTSASAVGGGGIASRGNPSQQSRSLFEQGLPFIRRSANGNDATQSSANGGSAIGEGQMRFDLLTKRGNKVQTSALHLPSDSAIAITTREKQMKEMQERKLLKEYVLGYEGREESEERMALEQSLGKRGFKVRPGQGQR</sequence>
<feature type="compositionally biased region" description="Polar residues" evidence="3">
    <location>
        <begin position="1105"/>
        <end position="1117"/>
    </location>
</feature>
<evidence type="ECO:0000256" key="1">
    <source>
        <dbReference type="ARBA" id="ARBA00004496"/>
    </source>
</evidence>
<dbReference type="GO" id="GO:0005737">
    <property type="term" value="C:cytoplasm"/>
    <property type="evidence" value="ECO:0007669"/>
    <property type="project" value="UniProtKB-SubCell"/>
</dbReference>
<dbReference type="GO" id="GO:0003723">
    <property type="term" value="F:RNA binding"/>
    <property type="evidence" value="ECO:0007669"/>
    <property type="project" value="InterPro"/>
</dbReference>
<feature type="compositionally biased region" description="Acidic residues" evidence="3">
    <location>
        <begin position="958"/>
        <end position="980"/>
    </location>
</feature>
<dbReference type="FunFam" id="1.25.40.180:FF:000037">
    <property type="entry name" value="Nonsense-mediated mRNA decay factor (Upf2)"/>
    <property type="match status" value="1"/>
</dbReference>
<dbReference type="Pfam" id="PF02854">
    <property type="entry name" value="MIF4G"/>
    <property type="match status" value="2"/>
</dbReference>
<accession>A0A316U368</accession>
<dbReference type="Gene3D" id="1.25.40.180">
    <property type="match status" value="3"/>
</dbReference>
<dbReference type="PANTHER" id="PTHR12839">
    <property type="entry name" value="NONSENSE-MEDIATED MRNA DECAY PROTEIN 2 UP-FRAMESHIFT SUPPRESSOR 2"/>
    <property type="match status" value="1"/>
</dbReference>
<feature type="domain" description="MIF4G" evidence="4">
    <location>
        <begin position="63"/>
        <end position="308"/>
    </location>
</feature>
<dbReference type="STRING" id="1684307.A0A316U368"/>
<keyword evidence="6" id="KW-1185">Reference proteome</keyword>
<feature type="domain" description="MIF4G" evidence="4">
    <location>
        <begin position="502"/>
        <end position="694"/>
    </location>
</feature>
<dbReference type="Pfam" id="PF04050">
    <property type="entry name" value="Upf2"/>
    <property type="match status" value="1"/>
</dbReference>
<organism evidence="5 6">
    <name type="scientific">Pseudomicrostroma glucosiphilum</name>
    <dbReference type="NCBI Taxonomy" id="1684307"/>
    <lineage>
        <taxon>Eukaryota</taxon>
        <taxon>Fungi</taxon>
        <taxon>Dikarya</taxon>
        <taxon>Basidiomycota</taxon>
        <taxon>Ustilaginomycotina</taxon>
        <taxon>Exobasidiomycetes</taxon>
        <taxon>Microstromatales</taxon>
        <taxon>Microstromatales incertae sedis</taxon>
        <taxon>Pseudomicrostroma</taxon>
    </lineage>
</organism>
<dbReference type="GeneID" id="37016149"/>
<dbReference type="PANTHER" id="PTHR12839:SF7">
    <property type="entry name" value="REGULATOR OF NONSENSE TRANSCRIPTS 2"/>
    <property type="match status" value="1"/>
</dbReference>
<evidence type="ECO:0000256" key="2">
    <source>
        <dbReference type="ARBA" id="ARBA00022490"/>
    </source>
</evidence>
<feature type="region of interest" description="Disordered" evidence="3">
    <location>
        <begin position="942"/>
        <end position="1122"/>
    </location>
</feature>
<dbReference type="Proteomes" id="UP000245942">
    <property type="component" value="Unassembled WGS sequence"/>
</dbReference>
<dbReference type="RefSeq" id="XP_025346857.1">
    <property type="nucleotide sequence ID" value="XM_025494415.1"/>
</dbReference>
<feature type="domain" description="MIF4G" evidence="4">
    <location>
        <begin position="709"/>
        <end position="918"/>
    </location>
</feature>
<evidence type="ECO:0000313" key="6">
    <source>
        <dbReference type="Proteomes" id="UP000245942"/>
    </source>
</evidence>
<feature type="compositionally biased region" description="Acidic residues" evidence="3">
    <location>
        <begin position="994"/>
        <end position="1020"/>
    </location>
</feature>
<keyword evidence="2" id="KW-0963">Cytoplasm</keyword>
<comment type="subcellular location">
    <subcellularLocation>
        <location evidence="1">Cytoplasm</location>
    </subcellularLocation>
</comment>
<evidence type="ECO:0000256" key="3">
    <source>
        <dbReference type="SAM" id="MobiDB-lite"/>
    </source>
</evidence>
<evidence type="ECO:0000259" key="4">
    <source>
        <dbReference type="SMART" id="SM00543"/>
    </source>
</evidence>
<dbReference type="InterPro" id="IPR007193">
    <property type="entry name" value="Upf2/Nmd2_C"/>
</dbReference>
<dbReference type="SMART" id="SM00543">
    <property type="entry name" value="MIF4G"/>
    <property type="match status" value="3"/>
</dbReference>
<dbReference type="GO" id="GO:0035145">
    <property type="term" value="C:exon-exon junction complex"/>
    <property type="evidence" value="ECO:0007669"/>
    <property type="project" value="TreeGrafter"/>
</dbReference>
<feature type="region of interest" description="Disordered" evidence="3">
    <location>
        <begin position="1"/>
        <end position="34"/>
    </location>
</feature>
<dbReference type="AlphaFoldDB" id="A0A316U368"/>